<evidence type="ECO:0000313" key="2">
    <source>
        <dbReference type="Proteomes" id="UP000499080"/>
    </source>
</evidence>
<name>A0A4Y2KH04_ARAVE</name>
<organism evidence="1 2">
    <name type="scientific">Araneus ventricosus</name>
    <name type="common">Orbweaver spider</name>
    <name type="synonym">Epeira ventricosa</name>
    <dbReference type="NCBI Taxonomy" id="182803"/>
    <lineage>
        <taxon>Eukaryota</taxon>
        <taxon>Metazoa</taxon>
        <taxon>Ecdysozoa</taxon>
        <taxon>Arthropoda</taxon>
        <taxon>Chelicerata</taxon>
        <taxon>Arachnida</taxon>
        <taxon>Araneae</taxon>
        <taxon>Araneomorphae</taxon>
        <taxon>Entelegynae</taxon>
        <taxon>Araneoidea</taxon>
        <taxon>Araneidae</taxon>
        <taxon>Araneus</taxon>
    </lineage>
</organism>
<protein>
    <submittedName>
        <fullName evidence="1">Uncharacterized protein</fullName>
    </submittedName>
</protein>
<evidence type="ECO:0000313" key="1">
    <source>
        <dbReference type="EMBL" id="GBN01721.1"/>
    </source>
</evidence>
<gene>
    <name evidence="1" type="ORF">AVEN_36017_1</name>
</gene>
<dbReference type="EMBL" id="BGPR01004642">
    <property type="protein sequence ID" value="GBN01721.1"/>
    <property type="molecule type" value="Genomic_DNA"/>
</dbReference>
<comment type="caution">
    <text evidence="1">The sequence shown here is derived from an EMBL/GenBank/DDBJ whole genome shotgun (WGS) entry which is preliminary data.</text>
</comment>
<dbReference type="Proteomes" id="UP000499080">
    <property type="component" value="Unassembled WGS sequence"/>
</dbReference>
<accession>A0A4Y2KH04</accession>
<reference evidence="1 2" key="1">
    <citation type="journal article" date="2019" name="Sci. Rep.">
        <title>Orb-weaving spider Araneus ventricosus genome elucidates the spidroin gene catalogue.</title>
        <authorList>
            <person name="Kono N."/>
            <person name="Nakamura H."/>
            <person name="Ohtoshi R."/>
            <person name="Moran D.A.P."/>
            <person name="Shinohara A."/>
            <person name="Yoshida Y."/>
            <person name="Fujiwara M."/>
            <person name="Mori M."/>
            <person name="Tomita M."/>
            <person name="Arakawa K."/>
        </authorList>
    </citation>
    <scope>NUCLEOTIDE SEQUENCE [LARGE SCALE GENOMIC DNA]</scope>
</reference>
<dbReference type="AlphaFoldDB" id="A0A4Y2KH04"/>
<proteinExistence type="predicted"/>
<sequence>MPSSRLARTFDFCGLRTKLSHALHDFIRDARSPRAFLFTQTTSFTKLAKPTQNALVTKSNFSVFAYECTLNARNRRTLRLFQHTKALLLHCCHLVQCRYRPAI</sequence>
<keyword evidence="2" id="KW-1185">Reference proteome</keyword>